<dbReference type="PANTHER" id="PTHR47838:SF1">
    <property type="entry name" value="21.7 KDA CLASS VI HEAT SHOCK PROTEIN"/>
    <property type="match status" value="1"/>
</dbReference>
<dbReference type="Gene3D" id="2.60.40.790">
    <property type="match status" value="1"/>
</dbReference>
<sequence length="232" mass="26697">MHKDTTYPLAIRNMPEMVSKKGNKTLSSPKPHNCSFFLAYMTSSNKRLEVQTEDQTPHKWCVSLGEEPFKRFFSQTNPAVHKVFGDGSLFSPLLFGKFFDPSDAFPLWEFESDVLLSHLRSSTQSTVHWCQTGEGYILKAEIPGTGKNNIQVLVDKGKVVEISGPWKQQRDSKAHDWRCGPWWEHGYVRRLEMPEDADWKNIEAYIHNDIYLEIRIPKSQQGRDLPQGKDVA</sequence>
<feature type="domain" description="SHSP" evidence="3">
    <location>
        <begin position="118"/>
        <end position="232"/>
    </location>
</feature>
<evidence type="ECO:0000259" key="3">
    <source>
        <dbReference type="PROSITE" id="PS01031"/>
    </source>
</evidence>
<dbReference type="SUPFAM" id="SSF49764">
    <property type="entry name" value="HSP20-like chaperones"/>
    <property type="match status" value="1"/>
</dbReference>
<evidence type="ECO:0000256" key="2">
    <source>
        <dbReference type="RuleBase" id="RU003616"/>
    </source>
</evidence>
<dbReference type="EMBL" id="OY731402">
    <property type="protein sequence ID" value="CAJ1956816.1"/>
    <property type="molecule type" value="Genomic_DNA"/>
</dbReference>
<keyword evidence="5" id="KW-1185">Reference proteome</keyword>
<comment type="similarity">
    <text evidence="1 2">Belongs to the small heat shock protein (HSP20) family.</text>
</comment>
<dbReference type="AlphaFoldDB" id="A0AA86VI85"/>
<dbReference type="InterPro" id="IPR002068">
    <property type="entry name" value="A-crystallin/Hsp20_dom"/>
</dbReference>
<evidence type="ECO:0000313" key="5">
    <source>
        <dbReference type="Proteomes" id="UP001189624"/>
    </source>
</evidence>
<dbReference type="PROSITE" id="PS01031">
    <property type="entry name" value="SHSP"/>
    <property type="match status" value="1"/>
</dbReference>
<dbReference type="PANTHER" id="PTHR47838">
    <property type="entry name" value="21.7 KDA CLASS VI HEAT SHOCK PROTEIN"/>
    <property type="match status" value="1"/>
</dbReference>
<dbReference type="Gramene" id="rna-AYBTSS11_LOCUS16867">
    <property type="protein sequence ID" value="CAJ1956816.1"/>
    <property type="gene ID" value="gene-AYBTSS11_LOCUS16867"/>
</dbReference>
<dbReference type="Proteomes" id="UP001189624">
    <property type="component" value="Chromosome 5"/>
</dbReference>
<organism evidence="4 5">
    <name type="scientific">Sphenostylis stenocarpa</name>
    <dbReference type="NCBI Taxonomy" id="92480"/>
    <lineage>
        <taxon>Eukaryota</taxon>
        <taxon>Viridiplantae</taxon>
        <taxon>Streptophyta</taxon>
        <taxon>Embryophyta</taxon>
        <taxon>Tracheophyta</taxon>
        <taxon>Spermatophyta</taxon>
        <taxon>Magnoliopsida</taxon>
        <taxon>eudicotyledons</taxon>
        <taxon>Gunneridae</taxon>
        <taxon>Pentapetalae</taxon>
        <taxon>rosids</taxon>
        <taxon>fabids</taxon>
        <taxon>Fabales</taxon>
        <taxon>Fabaceae</taxon>
        <taxon>Papilionoideae</taxon>
        <taxon>50 kb inversion clade</taxon>
        <taxon>NPAAA clade</taxon>
        <taxon>indigoferoid/millettioid clade</taxon>
        <taxon>Phaseoleae</taxon>
        <taxon>Sphenostylis</taxon>
    </lineage>
</organism>
<protein>
    <recommendedName>
        <fullName evidence="3">SHSP domain-containing protein</fullName>
    </recommendedName>
</protein>
<evidence type="ECO:0000256" key="1">
    <source>
        <dbReference type="PROSITE-ProRule" id="PRU00285"/>
    </source>
</evidence>
<name>A0AA86VI85_9FABA</name>
<dbReference type="InterPro" id="IPR008978">
    <property type="entry name" value="HSP20-like_chaperone"/>
</dbReference>
<gene>
    <name evidence="4" type="ORF">AYBTSS11_LOCUS16867</name>
</gene>
<proteinExistence type="inferred from homology"/>
<accession>A0AA86VI85</accession>
<dbReference type="Pfam" id="PF00011">
    <property type="entry name" value="HSP20"/>
    <property type="match status" value="1"/>
</dbReference>
<reference evidence="4" key="1">
    <citation type="submission" date="2023-10" db="EMBL/GenBank/DDBJ databases">
        <authorList>
            <person name="Domelevo Entfellner J.-B."/>
        </authorList>
    </citation>
    <scope>NUCLEOTIDE SEQUENCE</scope>
</reference>
<evidence type="ECO:0000313" key="4">
    <source>
        <dbReference type="EMBL" id="CAJ1956816.1"/>
    </source>
</evidence>